<reference evidence="1" key="1">
    <citation type="submission" date="2016-01" db="EMBL/GenBank/DDBJ databases">
        <authorList>
            <person name="Peeters C."/>
        </authorList>
    </citation>
    <scope>NUCLEOTIDE SEQUENCE [LARGE SCALE GENOMIC DNA]</scope>
    <source>
        <strain evidence="1">LMG 29325</strain>
    </source>
</reference>
<dbReference type="EMBL" id="FCOJ02000010">
    <property type="protein sequence ID" value="SAK54402.1"/>
    <property type="molecule type" value="Genomic_DNA"/>
</dbReference>
<keyword evidence="2" id="KW-1185">Reference proteome</keyword>
<organism evidence="1 2">
    <name type="scientific">Caballeronia glebae</name>
    <dbReference type="NCBI Taxonomy" id="1777143"/>
    <lineage>
        <taxon>Bacteria</taxon>
        <taxon>Pseudomonadati</taxon>
        <taxon>Pseudomonadota</taxon>
        <taxon>Betaproteobacteria</taxon>
        <taxon>Burkholderiales</taxon>
        <taxon>Burkholderiaceae</taxon>
        <taxon>Caballeronia</taxon>
    </lineage>
</organism>
<protein>
    <submittedName>
        <fullName evidence="1">Uncharacterized protein</fullName>
    </submittedName>
</protein>
<evidence type="ECO:0000313" key="1">
    <source>
        <dbReference type="EMBL" id="SAK54402.1"/>
    </source>
</evidence>
<proteinExistence type="predicted"/>
<sequence length="65" mass="7082">MNSHTLDALAALTETVAVIRHARGLKNPHDFPDGTVERQVAADAFANDFLRALDAEPSIGAWWPI</sequence>
<dbReference type="RefSeq" id="WP_086966903.1">
    <property type="nucleotide sequence ID" value="NZ_FCOJ02000010.1"/>
</dbReference>
<comment type="caution">
    <text evidence="1">The sequence shown here is derived from an EMBL/GenBank/DDBJ whole genome shotgun (WGS) entry which is preliminary data.</text>
</comment>
<accession>A0A158A970</accession>
<dbReference type="AlphaFoldDB" id="A0A158A970"/>
<dbReference type="OrthoDB" id="9028816at2"/>
<gene>
    <name evidence="1" type="ORF">AWB82_01958</name>
</gene>
<dbReference type="STRING" id="1777143.AWB82_01958"/>
<evidence type="ECO:0000313" key="2">
    <source>
        <dbReference type="Proteomes" id="UP000054596"/>
    </source>
</evidence>
<dbReference type="Proteomes" id="UP000054596">
    <property type="component" value="Unassembled WGS sequence"/>
</dbReference>
<name>A0A158A970_9BURK</name>